<feature type="region of interest" description="Disordered" evidence="1">
    <location>
        <begin position="1"/>
        <end position="33"/>
    </location>
</feature>
<evidence type="ECO:0000313" key="2">
    <source>
        <dbReference type="EMBL" id="KAJ7014973.1"/>
    </source>
</evidence>
<keyword evidence="3" id="KW-1185">Reference proteome</keyword>
<sequence length="113" mass="13143">MVKSRVKIKKEDGREDEDEDEVQQSTATVEMTRTPSRLLGRPVICRELRKFMDIKLWSSMQLLQVRVWKRFGELRRPEPNLIRSGYPSNNLVSLPTSFPKNSSKQNGALSYTM</sequence>
<name>A0AAD6RU15_9ROSI</name>
<comment type="caution">
    <text evidence="2">The sequence shown here is derived from an EMBL/GenBank/DDBJ whole genome shotgun (WGS) entry which is preliminary data.</text>
</comment>
<dbReference type="AlphaFoldDB" id="A0AAD6RU15"/>
<protein>
    <submittedName>
        <fullName evidence="2">Uncharacterized protein</fullName>
    </submittedName>
</protein>
<dbReference type="Proteomes" id="UP001164929">
    <property type="component" value="Chromosome 1"/>
</dbReference>
<gene>
    <name evidence="2" type="ORF">NC653_004307</name>
</gene>
<reference evidence="2 3" key="1">
    <citation type="journal article" date="2023" name="Mol. Ecol. Resour.">
        <title>Chromosome-level genome assembly of a triploid poplar Populus alba 'Berolinensis'.</title>
        <authorList>
            <person name="Chen S."/>
            <person name="Yu Y."/>
            <person name="Wang X."/>
            <person name="Wang S."/>
            <person name="Zhang T."/>
            <person name="Zhou Y."/>
            <person name="He R."/>
            <person name="Meng N."/>
            <person name="Wang Y."/>
            <person name="Liu W."/>
            <person name="Liu Z."/>
            <person name="Liu J."/>
            <person name="Guo Q."/>
            <person name="Huang H."/>
            <person name="Sederoff R.R."/>
            <person name="Wang G."/>
            <person name="Qu G."/>
            <person name="Chen S."/>
        </authorList>
    </citation>
    <scope>NUCLEOTIDE SEQUENCE [LARGE SCALE GENOMIC DNA]</scope>
    <source>
        <strain evidence="2">SC-2020</strain>
    </source>
</reference>
<evidence type="ECO:0000256" key="1">
    <source>
        <dbReference type="SAM" id="MobiDB-lite"/>
    </source>
</evidence>
<feature type="compositionally biased region" description="Polar residues" evidence="1">
    <location>
        <begin position="23"/>
        <end position="33"/>
    </location>
</feature>
<evidence type="ECO:0000313" key="3">
    <source>
        <dbReference type="Proteomes" id="UP001164929"/>
    </source>
</evidence>
<accession>A0AAD6RU15</accession>
<dbReference type="EMBL" id="JAQIZT010000001">
    <property type="protein sequence ID" value="KAJ7014973.1"/>
    <property type="molecule type" value="Genomic_DNA"/>
</dbReference>
<proteinExistence type="predicted"/>
<feature type="region of interest" description="Disordered" evidence="1">
    <location>
        <begin position="92"/>
        <end position="113"/>
    </location>
</feature>
<organism evidence="2 3">
    <name type="scientific">Populus alba x Populus x berolinensis</name>
    <dbReference type="NCBI Taxonomy" id="444605"/>
    <lineage>
        <taxon>Eukaryota</taxon>
        <taxon>Viridiplantae</taxon>
        <taxon>Streptophyta</taxon>
        <taxon>Embryophyta</taxon>
        <taxon>Tracheophyta</taxon>
        <taxon>Spermatophyta</taxon>
        <taxon>Magnoliopsida</taxon>
        <taxon>eudicotyledons</taxon>
        <taxon>Gunneridae</taxon>
        <taxon>Pentapetalae</taxon>
        <taxon>rosids</taxon>
        <taxon>fabids</taxon>
        <taxon>Malpighiales</taxon>
        <taxon>Salicaceae</taxon>
        <taxon>Saliceae</taxon>
        <taxon>Populus</taxon>
    </lineage>
</organism>